<organism evidence="1 2">
    <name type="scientific">Penicillium brevicompactum</name>
    <dbReference type="NCBI Taxonomy" id="5074"/>
    <lineage>
        <taxon>Eukaryota</taxon>
        <taxon>Fungi</taxon>
        <taxon>Dikarya</taxon>
        <taxon>Ascomycota</taxon>
        <taxon>Pezizomycotina</taxon>
        <taxon>Eurotiomycetes</taxon>
        <taxon>Eurotiomycetidae</taxon>
        <taxon>Eurotiales</taxon>
        <taxon>Aspergillaceae</taxon>
        <taxon>Penicillium</taxon>
    </lineage>
</organism>
<name>A0A9W9QKV8_PENBR</name>
<sequence>MQRVQGSAKELGRVGVRYNPVSPGIISKAAGCQEIQRSAGKFIAASPVRRVGAPQDDVHAISVSLRLYGLVPEFEHGSILFVYKMKEVVKSRRKISVVELLNC</sequence>
<reference evidence="1" key="2">
    <citation type="journal article" date="2023" name="IMA Fungus">
        <title>Comparative genomic study of the Penicillium genus elucidates a diverse pangenome and 15 lateral gene transfer events.</title>
        <authorList>
            <person name="Petersen C."/>
            <person name="Sorensen T."/>
            <person name="Nielsen M.R."/>
            <person name="Sondergaard T.E."/>
            <person name="Sorensen J.L."/>
            <person name="Fitzpatrick D.A."/>
            <person name="Frisvad J.C."/>
            <person name="Nielsen K.L."/>
        </authorList>
    </citation>
    <scope>NUCLEOTIDE SEQUENCE</scope>
    <source>
        <strain evidence="1">IBT 35673</strain>
    </source>
</reference>
<protein>
    <submittedName>
        <fullName evidence="1">Uncharacterized protein</fullName>
    </submittedName>
</protein>
<dbReference type="AlphaFoldDB" id="A0A9W9QKV8"/>
<accession>A0A9W9QKV8</accession>
<evidence type="ECO:0000313" key="1">
    <source>
        <dbReference type="EMBL" id="KAJ5339882.1"/>
    </source>
</evidence>
<proteinExistence type="predicted"/>
<comment type="caution">
    <text evidence="1">The sequence shown here is derived from an EMBL/GenBank/DDBJ whole genome shotgun (WGS) entry which is preliminary data.</text>
</comment>
<evidence type="ECO:0000313" key="2">
    <source>
        <dbReference type="Proteomes" id="UP001147695"/>
    </source>
</evidence>
<dbReference type="Proteomes" id="UP001147695">
    <property type="component" value="Unassembled WGS sequence"/>
</dbReference>
<dbReference type="EMBL" id="JAPZBQ010000003">
    <property type="protein sequence ID" value="KAJ5339882.1"/>
    <property type="molecule type" value="Genomic_DNA"/>
</dbReference>
<reference evidence="1" key="1">
    <citation type="submission" date="2022-12" db="EMBL/GenBank/DDBJ databases">
        <authorList>
            <person name="Petersen C."/>
        </authorList>
    </citation>
    <scope>NUCLEOTIDE SEQUENCE</scope>
    <source>
        <strain evidence="1">IBT 35673</strain>
    </source>
</reference>
<gene>
    <name evidence="1" type="ORF">N7452_006610</name>
</gene>